<proteinExistence type="predicted"/>
<protein>
    <submittedName>
        <fullName evidence="1">Uncharacterized protein</fullName>
    </submittedName>
</protein>
<comment type="caution">
    <text evidence="1">The sequence shown here is derived from an EMBL/GenBank/DDBJ whole genome shotgun (WGS) entry which is preliminary data.</text>
</comment>
<accession>A0A8T1PVL0</accession>
<keyword evidence="2" id="KW-1185">Reference proteome</keyword>
<sequence length="32" mass="3482">MHAGPTLVETHKQKHFYGIKTVMGSVDAKGRG</sequence>
<reference evidence="1" key="1">
    <citation type="submission" date="2020-12" db="EMBL/GenBank/DDBJ databases">
        <title>WGS assembly of Carya illinoinensis cv. Pawnee.</title>
        <authorList>
            <person name="Platts A."/>
            <person name="Shu S."/>
            <person name="Wright S."/>
            <person name="Barry K."/>
            <person name="Edger P."/>
            <person name="Pires J.C."/>
            <person name="Schmutz J."/>
        </authorList>
    </citation>
    <scope>NUCLEOTIDE SEQUENCE</scope>
    <source>
        <tissue evidence="1">Leaf</tissue>
    </source>
</reference>
<evidence type="ECO:0000313" key="2">
    <source>
        <dbReference type="Proteomes" id="UP000811609"/>
    </source>
</evidence>
<evidence type="ECO:0000313" key="1">
    <source>
        <dbReference type="EMBL" id="KAG6645397.1"/>
    </source>
</evidence>
<dbReference type="AlphaFoldDB" id="A0A8T1PVL0"/>
<dbReference type="Proteomes" id="UP000811609">
    <property type="component" value="Chromosome 8"/>
</dbReference>
<organism evidence="1 2">
    <name type="scientific">Carya illinoinensis</name>
    <name type="common">Pecan</name>
    <dbReference type="NCBI Taxonomy" id="32201"/>
    <lineage>
        <taxon>Eukaryota</taxon>
        <taxon>Viridiplantae</taxon>
        <taxon>Streptophyta</taxon>
        <taxon>Embryophyta</taxon>
        <taxon>Tracheophyta</taxon>
        <taxon>Spermatophyta</taxon>
        <taxon>Magnoliopsida</taxon>
        <taxon>eudicotyledons</taxon>
        <taxon>Gunneridae</taxon>
        <taxon>Pentapetalae</taxon>
        <taxon>rosids</taxon>
        <taxon>fabids</taxon>
        <taxon>Fagales</taxon>
        <taxon>Juglandaceae</taxon>
        <taxon>Carya</taxon>
    </lineage>
</organism>
<gene>
    <name evidence="1" type="ORF">CIPAW_08G119700</name>
</gene>
<dbReference type="EMBL" id="CM031816">
    <property type="protein sequence ID" value="KAG6645397.1"/>
    <property type="molecule type" value="Genomic_DNA"/>
</dbReference>
<name>A0A8T1PVL0_CARIL</name>